<dbReference type="Pfam" id="PF00011">
    <property type="entry name" value="HSP20"/>
    <property type="match status" value="1"/>
</dbReference>
<dbReference type="AlphaFoldDB" id="A0AAW0LDH4"/>
<reference evidence="5 6" key="1">
    <citation type="journal article" date="2018" name="Sci. Data">
        <title>The draft genome sequence of cork oak.</title>
        <authorList>
            <person name="Ramos A.M."/>
            <person name="Usie A."/>
            <person name="Barbosa P."/>
            <person name="Barros P.M."/>
            <person name="Capote T."/>
            <person name="Chaves I."/>
            <person name="Simoes F."/>
            <person name="Abreu I."/>
            <person name="Carrasquinho I."/>
            <person name="Faro C."/>
            <person name="Guimaraes J.B."/>
            <person name="Mendonca D."/>
            <person name="Nobrega F."/>
            <person name="Rodrigues L."/>
            <person name="Saibo N.J.M."/>
            <person name="Varela M.C."/>
            <person name="Egas C."/>
            <person name="Matos J."/>
            <person name="Miguel C.M."/>
            <person name="Oliveira M.M."/>
            <person name="Ricardo C.P."/>
            <person name="Goncalves S."/>
        </authorList>
    </citation>
    <scope>NUCLEOTIDE SEQUENCE [LARGE SCALE GENOMIC DNA]</scope>
    <source>
        <strain evidence="6">cv. HL8</strain>
    </source>
</reference>
<name>A0AAW0LDH4_QUESU</name>
<evidence type="ECO:0000256" key="3">
    <source>
        <dbReference type="RuleBase" id="RU003616"/>
    </source>
</evidence>
<dbReference type="EMBL" id="PKMF04000117">
    <property type="protein sequence ID" value="KAK7849205.1"/>
    <property type="molecule type" value="Genomic_DNA"/>
</dbReference>
<feature type="domain" description="SHSP" evidence="4">
    <location>
        <begin position="46"/>
        <end position="133"/>
    </location>
</feature>
<evidence type="ECO:0000313" key="5">
    <source>
        <dbReference type="EMBL" id="KAK7849205.1"/>
    </source>
</evidence>
<organism evidence="5 6">
    <name type="scientific">Quercus suber</name>
    <name type="common">Cork oak</name>
    <dbReference type="NCBI Taxonomy" id="58331"/>
    <lineage>
        <taxon>Eukaryota</taxon>
        <taxon>Viridiplantae</taxon>
        <taxon>Streptophyta</taxon>
        <taxon>Embryophyta</taxon>
        <taxon>Tracheophyta</taxon>
        <taxon>Spermatophyta</taxon>
        <taxon>Magnoliopsida</taxon>
        <taxon>eudicotyledons</taxon>
        <taxon>Gunneridae</taxon>
        <taxon>Pentapetalae</taxon>
        <taxon>rosids</taxon>
        <taxon>fabids</taxon>
        <taxon>Fagales</taxon>
        <taxon>Fagaceae</taxon>
        <taxon>Quercus</taxon>
    </lineage>
</organism>
<evidence type="ECO:0000256" key="2">
    <source>
        <dbReference type="PROSITE-ProRule" id="PRU00285"/>
    </source>
</evidence>
<dbReference type="InterPro" id="IPR002068">
    <property type="entry name" value="A-crystallin/Hsp20_dom"/>
</dbReference>
<accession>A0AAW0LDH4</accession>
<dbReference type="PROSITE" id="PS01031">
    <property type="entry name" value="SHSP"/>
    <property type="match status" value="1"/>
</dbReference>
<keyword evidence="1 5" id="KW-0346">Stress response</keyword>
<gene>
    <name evidence="5" type="ORF">CFP56_003410</name>
</gene>
<sequence>MSLIPHFFGNRRSNNVDPFALDVWDPFKDFPFPSSLSNYFPEFSRETSAFVNTRIDWKETPEAHVFKADLPGLNKEEVKVEVEEEEVERSSGKFLRRFRLPENAKMDQIKVAMENGVLTVTVPKVEEKKPDHH</sequence>
<dbReference type="InterPro" id="IPR008978">
    <property type="entry name" value="HSP20-like_chaperone"/>
</dbReference>
<dbReference type="InterPro" id="IPR031107">
    <property type="entry name" value="Small_HSP"/>
</dbReference>
<dbReference type="PANTHER" id="PTHR11527">
    <property type="entry name" value="HEAT-SHOCK PROTEIN 20 FAMILY MEMBER"/>
    <property type="match status" value="1"/>
</dbReference>
<comment type="similarity">
    <text evidence="2 3">Belongs to the small heat shock protein (HSP20) family.</text>
</comment>
<dbReference type="SUPFAM" id="SSF49764">
    <property type="entry name" value="HSP20-like chaperones"/>
    <property type="match status" value="1"/>
</dbReference>
<dbReference type="Proteomes" id="UP000237347">
    <property type="component" value="Unassembled WGS sequence"/>
</dbReference>
<comment type="caution">
    <text evidence="5">The sequence shown here is derived from an EMBL/GenBank/DDBJ whole genome shotgun (WGS) entry which is preliminary data.</text>
</comment>
<dbReference type="Gene3D" id="2.60.40.790">
    <property type="match status" value="1"/>
</dbReference>
<evidence type="ECO:0000259" key="4">
    <source>
        <dbReference type="PROSITE" id="PS01031"/>
    </source>
</evidence>
<protein>
    <submittedName>
        <fullName evidence="5">18.5 kDa class i heat shock protein</fullName>
    </submittedName>
</protein>
<keyword evidence="6" id="KW-1185">Reference proteome</keyword>
<evidence type="ECO:0000256" key="1">
    <source>
        <dbReference type="ARBA" id="ARBA00023016"/>
    </source>
</evidence>
<proteinExistence type="inferred from homology"/>
<evidence type="ECO:0000313" key="6">
    <source>
        <dbReference type="Proteomes" id="UP000237347"/>
    </source>
</evidence>